<dbReference type="InterPro" id="IPR010982">
    <property type="entry name" value="Lambda_DNA-bd_dom_sf"/>
</dbReference>
<keyword evidence="1" id="KW-0678">Repressor</keyword>
<dbReference type="EMBL" id="JACBXQ010000003">
    <property type="protein sequence ID" value="MBG9986368.1"/>
    <property type="molecule type" value="Genomic_DNA"/>
</dbReference>
<evidence type="ECO:0000256" key="3">
    <source>
        <dbReference type="ARBA" id="ARBA00023125"/>
    </source>
</evidence>
<accession>A0ABS0LQC8</accession>
<name>A0ABS0LQC8_9LACT</name>
<dbReference type="InterPro" id="IPR028082">
    <property type="entry name" value="Peripla_BP_I"/>
</dbReference>
<keyword evidence="7" id="KW-1185">Reference proteome</keyword>
<dbReference type="InterPro" id="IPR001761">
    <property type="entry name" value="Peripla_BP/Lac1_sug-bd_dom"/>
</dbReference>
<dbReference type="CDD" id="cd01392">
    <property type="entry name" value="HTH_LacI"/>
    <property type="match status" value="1"/>
</dbReference>
<dbReference type="Proteomes" id="UP000721415">
    <property type="component" value="Unassembled WGS sequence"/>
</dbReference>
<dbReference type="RefSeq" id="WP_197115293.1">
    <property type="nucleotide sequence ID" value="NZ_JACBXQ010000003.1"/>
</dbReference>
<evidence type="ECO:0000313" key="6">
    <source>
        <dbReference type="EMBL" id="MBG9986368.1"/>
    </source>
</evidence>
<comment type="caution">
    <text evidence="6">The sequence shown here is derived from an EMBL/GenBank/DDBJ whole genome shotgun (WGS) entry which is preliminary data.</text>
</comment>
<evidence type="ECO:0000256" key="1">
    <source>
        <dbReference type="ARBA" id="ARBA00022491"/>
    </source>
</evidence>
<feature type="domain" description="HTH lacI-type" evidence="5">
    <location>
        <begin position="1"/>
        <end position="55"/>
    </location>
</feature>
<dbReference type="Pfam" id="PF00532">
    <property type="entry name" value="Peripla_BP_1"/>
    <property type="match status" value="1"/>
</dbReference>
<dbReference type="SUPFAM" id="SSF53822">
    <property type="entry name" value="Periplasmic binding protein-like I"/>
    <property type="match status" value="1"/>
</dbReference>
<organism evidence="6 7">
    <name type="scientific">Facklamia lactis</name>
    <dbReference type="NCBI Taxonomy" id="2749967"/>
    <lineage>
        <taxon>Bacteria</taxon>
        <taxon>Bacillati</taxon>
        <taxon>Bacillota</taxon>
        <taxon>Bacilli</taxon>
        <taxon>Lactobacillales</taxon>
        <taxon>Aerococcaceae</taxon>
        <taxon>Facklamia</taxon>
    </lineage>
</organism>
<dbReference type="PANTHER" id="PTHR30146">
    <property type="entry name" value="LACI-RELATED TRANSCRIPTIONAL REPRESSOR"/>
    <property type="match status" value="1"/>
</dbReference>
<keyword evidence="3 6" id="KW-0238">DNA-binding</keyword>
<dbReference type="SUPFAM" id="SSF47413">
    <property type="entry name" value="lambda repressor-like DNA-binding domains"/>
    <property type="match status" value="1"/>
</dbReference>
<sequence>MNIKKIAQLSGVSVATVSRVINEKGNVSDATKRKVNAIIEKYNYVPNINAINLSKNESNYIAVLVPDITNSFFGQIIDGITKVINQKGYHLILLNSDENIDIEVSHLRALGQYNLAGIFYTPVHRVNSLSTGLVQKYNKAGMPFVYIDRDLEDIENSGVYVDNFKGAYQATQYLINKNCKRIGAITGLHNTKPGLERYCGFIKALEDYHVNADELLIKTGDFKFDSGYKLTKELMESSTAPDAIFVMNNLMALGSIKYAVENKVDLTNDLTLICFDNLEMFQWFELPISYVDRPTTEMGQVAAELMLKKIKGIESEKFENIVLKTQLIINE</sequence>
<evidence type="ECO:0000256" key="2">
    <source>
        <dbReference type="ARBA" id="ARBA00023015"/>
    </source>
</evidence>
<evidence type="ECO:0000256" key="4">
    <source>
        <dbReference type="ARBA" id="ARBA00023163"/>
    </source>
</evidence>
<evidence type="ECO:0000259" key="5">
    <source>
        <dbReference type="PROSITE" id="PS50932"/>
    </source>
</evidence>
<dbReference type="GO" id="GO:0003677">
    <property type="term" value="F:DNA binding"/>
    <property type="evidence" value="ECO:0007669"/>
    <property type="project" value="UniProtKB-KW"/>
</dbReference>
<keyword evidence="2" id="KW-0805">Transcription regulation</keyword>
<dbReference type="PROSITE" id="PS50932">
    <property type="entry name" value="HTH_LACI_2"/>
    <property type="match status" value="1"/>
</dbReference>
<dbReference type="SMART" id="SM00354">
    <property type="entry name" value="HTH_LACI"/>
    <property type="match status" value="1"/>
</dbReference>
<keyword evidence="4" id="KW-0804">Transcription</keyword>
<gene>
    <name evidence="6" type="ORF">HZY91_05605</name>
</gene>
<dbReference type="InterPro" id="IPR000843">
    <property type="entry name" value="HTH_LacI"/>
</dbReference>
<dbReference type="Gene3D" id="3.40.50.2300">
    <property type="match status" value="2"/>
</dbReference>
<reference evidence="6 7" key="1">
    <citation type="submission" date="2020-07" db="EMBL/GenBank/DDBJ databases">
        <title>Facklamia lactis sp. nov., isolated from raw milk.</title>
        <authorList>
            <person name="Doll E.V."/>
            <person name="Huptas C."/>
            <person name="Staib L."/>
            <person name="Wenning M."/>
            <person name="Scherer S."/>
        </authorList>
    </citation>
    <scope>NUCLEOTIDE SEQUENCE [LARGE SCALE GENOMIC DNA]</scope>
    <source>
        <strain evidence="6 7">DSM 111018</strain>
    </source>
</reference>
<dbReference type="PANTHER" id="PTHR30146:SF148">
    <property type="entry name" value="HTH-TYPE TRANSCRIPTIONAL REPRESSOR PURR-RELATED"/>
    <property type="match status" value="1"/>
</dbReference>
<proteinExistence type="predicted"/>
<dbReference type="Gene3D" id="1.10.260.40">
    <property type="entry name" value="lambda repressor-like DNA-binding domains"/>
    <property type="match status" value="1"/>
</dbReference>
<evidence type="ECO:0000313" key="7">
    <source>
        <dbReference type="Proteomes" id="UP000721415"/>
    </source>
</evidence>
<dbReference type="CDD" id="cd06267">
    <property type="entry name" value="PBP1_LacI_sugar_binding-like"/>
    <property type="match status" value="1"/>
</dbReference>
<dbReference type="Pfam" id="PF00356">
    <property type="entry name" value="LacI"/>
    <property type="match status" value="1"/>
</dbReference>
<protein>
    <submittedName>
        <fullName evidence="6">LacI family DNA-binding transcriptional regulator</fullName>
    </submittedName>
</protein>